<keyword evidence="4" id="KW-1185">Reference proteome</keyword>
<dbReference type="Gene3D" id="3.40.50.12020">
    <property type="entry name" value="Uncharacterised protein family UPF0261, NN domain"/>
    <property type="match status" value="1"/>
</dbReference>
<dbReference type="CDD" id="cd15488">
    <property type="entry name" value="Tm-1-like"/>
    <property type="match status" value="1"/>
</dbReference>
<dbReference type="PANTHER" id="PTHR31862:SF1">
    <property type="entry name" value="UPF0261 DOMAIN PROTEIN (AFU_ORTHOLOGUE AFUA_1G10120)"/>
    <property type="match status" value="1"/>
</dbReference>
<dbReference type="NCBIfam" id="NF002673">
    <property type="entry name" value="PRK02399.1-1"/>
    <property type="match status" value="1"/>
</dbReference>
<dbReference type="KEGG" id="gax:Pan161_38750"/>
<protein>
    <submittedName>
        <fullName evidence="3">Uncharacterized protein</fullName>
    </submittedName>
</protein>
<evidence type="ECO:0000313" key="3">
    <source>
        <dbReference type="EMBL" id="QDT92208.1"/>
    </source>
</evidence>
<reference evidence="3 4" key="1">
    <citation type="submission" date="2019-02" db="EMBL/GenBank/DDBJ databases">
        <title>Deep-cultivation of Planctomycetes and their phenomic and genomic characterization uncovers novel biology.</title>
        <authorList>
            <person name="Wiegand S."/>
            <person name="Jogler M."/>
            <person name="Boedeker C."/>
            <person name="Pinto D."/>
            <person name="Vollmers J."/>
            <person name="Rivas-Marin E."/>
            <person name="Kohn T."/>
            <person name="Peeters S.H."/>
            <person name="Heuer A."/>
            <person name="Rast P."/>
            <person name="Oberbeckmann S."/>
            <person name="Bunk B."/>
            <person name="Jeske O."/>
            <person name="Meyerdierks A."/>
            <person name="Storesund J.E."/>
            <person name="Kallscheuer N."/>
            <person name="Luecker S."/>
            <person name="Lage O.M."/>
            <person name="Pohl T."/>
            <person name="Merkel B.J."/>
            <person name="Hornburger P."/>
            <person name="Mueller R.-W."/>
            <person name="Bruemmer F."/>
            <person name="Labrenz M."/>
            <person name="Spormann A.M."/>
            <person name="Op den Camp H."/>
            <person name="Overmann J."/>
            <person name="Amann R."/>
            <person name="Jetten M.S.M."/>
            <person name="Mascher T."/>
            <person name="Medema M.H."/>
            <person name="Devos D.P."/>
            <person name="Kaster A.-K."/>
            <person name="Ovreas L."/>
            <person name="Rohde M."/>
            <person name="Galperin M.Y."/>
            <person name="Jogler C."/>
        </authorList>
    </citation>
    <scope>NUCLEOTIDE SEQUENCE [LARGE SCALE GENOMIC DNA]</scope>
    <source>
        <strain evidence="3 4">Pan161</strain>
    </source>
</reference>
<dbReference type="Pfam" id="PF23189">
    <property type="entry name" value="UPF0261_C"/>
    <property type="match status" value="1"/>
</dbReference>
<dbReference type="InterPro" id="IPR008322">
    <property type="entry name" value="UPF0261"/>
</dbReference>
<dbReference type="PANTHER" id="PTHR31862">
    <property type="entry name" value="UPF0261 DOMAIN PROTEIN (AFU_ORTHOLOGUE AFUA_1G10120)"/>
    <property type="match status" value="1"/>
</dbReference>
<dbReference type="InterPro" id="IPR051353">
    <property type="entry name" value="Tobamovirus_resist_UPF0261"/>
</dbReference>
<dbReference type="OrthoDB" id="9776369at2"/>
<feature type="domain" description="UPF0261" evidence="2">
    <location>
        <begin position="190"/>
        <end position="407"/>
    </location>
</feature>
<dbReference type="PIRSF" id="PIRSF033271">
    <property type="entry name" value="UCP033271"/>
    <property type="match status" value="1"/>
</dbReference>
<sequence>MEQEGTRMRKTIYALATMDTKADELCFVADSIRNAGLDVVLVDLSTRGHSDQTDISAQSILASHPDGPDLLLKHTDRGQAVTAMAAALRAWLPDQINKKQVAGVIAIGGSGGTAIVASAFQALPIGFPKLIVSTVASGNTQPYVGHSDITMMYSVVDVAGLNSVSRRVLSNSAHAIAGMAIHSQEITEERPALGMTMFGVTTPCVDMVRENLEKKGFDPLVFHATGTGGQAMEKLVADGLIRGVLDITTTEVADEVVGGIMPGGPQRFDTIIKCGIPYVLSLGALDMVNFGAPETVPERFADRQFLVHNPQVTLMRTTAEENRQFAKWIAAKINRSIAPVEMLIPEQGVSMLDKQGEPFYDPEADQCLFETLEQEIQQTDERRITRHASHINDAAFAAALVAAFERVSGNQFQ</sequence>
<dbReference type="NCBIfam" id="NF002674">
    <property type="entry name" value="PRK02399.1-2"/>
    <property type="match status" value="1"/>
</dbReference>
<name>A0A517VGR7_9PLAN</name>
<evidence type="ECO:0000313" key="4">
    <source>
        <dbReference type="Proteomes" id="UP000316855"/>
    </source>
</evidence>
<dbReference type="InterPro" id="IPR044122">
    <property type="entry name" value="UPF0261_N"/>
</dbReference>
<evidence type="ECO:0000259" key="2">
    <source>
        <dbReference type="Pfam" id="PF23189"/>
    </source>
</evidence>
<accession>A0A517VGR7</accession>
<dbReference type="InterPro" id="IPR056778">
    <property type="entry name" value="UPF0261_C"/>
</dbReference>
<dbReference type="InterPro" id="IPR029058">
    <property type="entry name" value="AB_hydrolase_fold"/>
</dbReference>
<dbReference type="Proteomes" id="UP000316855">
    <property type="component" value="Chromosome"/>
</dbReference>
<evidence type="ECO:0000259" key="1">
    <source>
        <dbReference type="Pfam" id="PF06792"/>
    </source>
</evidence>
<feature type="domain" description="UPF0261" evidence="1">
    <location>
        <begin position="10"/>
        <end position="183"/>
    </location>
</feature>
<proteinExistence type="predicted"/>
<dbReference type="Pfam" id="PF06792">
    <property type="entry name" value="UPF0261"/>
    <property type="match status" value="1"/>
</dbReference>
<organism evidence="3 4">
    <name type="scientific">Gimesia algae</name>
    <dbReference type="NCBI Taxonomy" id="2527971"/>
    <lineage>
        <taxon>Bacteria</taxon>
        <taxon>Pseudomonadati</taxon>
        <taxon>Planctomycetota</taxon>
        <taxon>Planctomycetia</taxon>
        <taxon>Planctomycetales</taxon>
        <taxon>Planctomycetaceae</taxon>
        <taxon>Gimesia</taxon>
    </lineage>
</organism>
<gene>
    <name evidence="3" type="ORF">Pan161_38750</name>
</gene>
<dbReference type="AlphaFoldDB" id="A0A517VGR7"/>
<dbReference type="Gene3D" id="3.40.50.12030">
    <property type="entry name" value="Uncharacterised protein family UPF0261, NC domain"/>
    <property type="match status" value="1"/>
</dbReference>
<dbReference type="SUPFAM" id="SSF53474">
    <property type="entry name" value="alpha/beta-Hydrolases"/>
    <property type="match status" value="1"/>
</dbReference>
<dbReference type="EMBL" id="CP036343">
    <property type="protein sequence ID" value="QDT92208.1"/>
    <property type="molecule type" value="Genomic_DNA"/>
</dbReference>